<dbReference type="RefSeq" id="WP_093689067.1">
    <property type="nucleotide sequence ID" value="NZ_FNBU01000007.1"/>
</dbReference>
<reference evidence="2" key="1">
    <citation type="submission" date="2016-10" db="EMBL/GenBank/DDBJ databases">
        <authorList>
            <person name="Varghese N."/>
            <person name="Submissions S."/>
        </authorList>
    </citation>
    <scope>NUCLEOTIDE SEQUENCE [LARGE SCALE GENOMIC DNA]</scope>
    <source>
        <strain evidence="2">DSM 23256</strain>
    </source>
</reference>
<dbReference type="Proteomes" id="UP000243333">
    <property type="component" value="Unassembled WGS sequence"/>
</dbReference>
<dbReference type="GO" id="GO:0016787">
    <property type="term" value="F:hydrolase activity"/>
    <property type="evidence" value="ECO:0007669"/>
    <property type="project" value="UniProtKB-KW"/>
</dbReference>
<evidence type="ECO:0000313" key="2">
    <source>
        <dbReference type="Proteomes" id="UP000243333"/>
    </source>
</evidence>
<dbReference type="PIRSF" id="PIRSF035170">
    <property type="entry name" value="HD_phosphohydro"/>
    <property type="match status" value="1"/>
</dbReference>
<dbReference type="InterPro" id="IPR009218">
    <property type="entry name" value="HD_phosphohydro"/>
</dbReference>
<sequence length="218" mass="24576">MQQLRERWQALMERLGGSPAAEGIFAVIVDSYSGYGRYYHNLNHLANGFAELAAVAGELADREAVEFALWFHDIVYVPGNKYNEVISAAVAYTYALELTGCTVFAGKVRRLVEATQHDADAGLDADTQFLLDADLAILGYPWPQFAAYSDGIRREFFFLSDNAYRAGRRAVLQKFLNRPYIYHTEFFRAKYENCARANIARLLADITSLSPFFRGEGE</sequence>
<dbReference type="OrthoDB" id="9808993at2"/>
<dbReference type="AlphaFoldDB" id="A0A1G7K723"/>
<keyword evidence="1" id="KW-0378">Hydrolase</keyword>
<evidence type="ECO:0000313" key="1">
    <source>
        <dbReference type="EMBL" id="SDF32860.1"/>
    </source>
</evidence>
<dbReference type="PANTHER" id="PTHR21174">
    <property type="match status" value="1"/>
</dbReference>
<dbReference type="PANTHER" id="PTHR21174:SF0">
    <property type="entry name" value="HD PHOSPHOHYDROLASE FAMILY PROTEIN-RELATED"/>
    <property type="match status" value="1"/>
</dbReference>
<dbReference type="EMBL" id="FNBU01000007">
    <property type="protein sequence ID" value="SDF32860.1"/>
    <property type="molecule type" value="Genomic_DNA"/>
</dbReference>
<keyword evidence="2" id="KW-1185">Reference proteome</keyword>
<organism evidence="1 2">
    <name type="scientific">Sporolituus thermophilus DSM 23256</name>
    <dbReference type="NCBI Taxonomy" id="1123285"/>
    <lineage>
        <taxon>Bacteria</taxon>
        <taxon>Bacillati</taxon>
        <taxon>Bacillota</taxon>
        <taxon>Negativicutes</taxon>
        <taxon>Selenomonadales</taxon>
        <taxon>Sporomusaceae</taxon>
        <taxon>Sporolituus</taxon>
    </lineage>
</organism>
<name>A0A1G7K723_9FIRM</name>
<accession>A0A1G7K723</accession>
<protein>
    <submittedName>
        <fullName evidence="1">Predicted metal-dependent phosphohydrolase, HD superfamily</fullName>
    </submittedName>
</protein>
<proteinExistence type="predicted"/>
<dbReference type="STRING" id="1123285.SAMN05660235_01215"/>
<dbReference type="SUPFAM" id="SSF109604">
    <property type="entry name" value="HD-domain/PDEase-like"/>
    <property type="match status" value="1"/>
</dbReference>
<gene>
    <name evidence="1" type="ORF">SAMN05660235_01215</name>
</gene>